<gene>
    <name evidence="2" type="ORF">ACFFRH_14445</name>
</gene>
<proteinExistence type="predicted"/>
<evidence type="ECO:0000313" key="2">
    <source>
        <dbReference type="EMBL" id="MFB9676686.1"/>
    </source>
</evidence>
<dbReference type="EMBL" id="JBHMBS010000006">
    <property type="protein sequence ID" value="MFB9676686.1"/>
    <property type="molecule type" value="Genomic_DNA"/>
</dbReference>
<evidence type="ECO:0000313" key="3">
    <source>
        <dbReference type="Proteomes" id="UP001589610"/>
    </source>
</evidence>
<accession>A0ABV5TC65</accession>
<evidence type="ECO:0000256" key="1">
    <source>
        <dbReference type="SAM" id="MobiDB-lite"/>
    </source>
</evidence>
<organism evidence="2 3">
    <name type="scientific">Streptosporangium vulgare</name>
    <dbReference type="NCBI Taxonomy" id="46190"/>
    <lineage>
        <taxon>Bacteria</taxon>
        <taxon>Bacillati</taxon>
        <taxon>Actinomycetota</taxon>
        <taxon>Actinomycetes</taxon>
        <taxon>Streptosporangiales</taxon>
        <taxon>Streptosporangiaceae</taxon>
        <taxon>Streptosporangium</taxon>
    </lineage>
</organism>
<sequence length="149" mass="16764">MNLDELEEAMRAVRRALEDSGTSNPDSRHGEFDEADKAYLQASHLADLLENAAKVARHLRERIVSLPDDRLVTSWQGGDPRYHRNQARIRVESAIPALDSAFADMTHVQAEIGRVNLRRPPQPPPDHGWPEDLPLGPTDGDPYEEDQAR</sequence>
<reference evidence="2 3" key="1">
    <citation type="submission" date="2024-09" db="EMBL/GenBank/DDBJ databases">
        <authorList>
            <person name="Sun Q."/>
            <person name="Mori K."/>
        </authorList>
    </citation>
    <scope>NUCLEOTIDE SEQUENCE [LARGE SCALE GENOMIC DNA]</scope>
    <source>
        <strain evidence="2 3">JCM 3028</strain>
    </source>
</reference>
<dbReference type="RefSeq" id="WP_344748511.1">
    <property type="nucleotide sequence ID" value="NZ_BAAAWW010000161.1"/>
</dbReference>
<dbReference type="Proteomes" id="UP001589610">
    <property type="component" value="Unassembled WGS sequence"/>
</dbReference>
<keyword evidence="3" id="KW-1185">Reference proteome</keyword>
<comment type="caution">
    <text evidence="2">The sequence shown here is derived from an EMBL/GenBank/DDBJ whole genome shotgun (WGS) entry which is preliminary data.</text>
</comment>
<feature type="region of interest" description="Disordered" evidence="1">
    <location>
        <begin position="12"/>
        <end position="34"/>
    </location>
</feature>
<name>A0ABV5TC65_9ACTN</name>
<feature type="region of interest" description="Disordered" evidence="1">
    <location>
        <begin position="113"/>
        <end position="149"/>
    </location>
</feature>
<protein>
    <submittedName>
        <fullName evidence="2">Uncharacterized protein</fullName>
    </submittedName>
</protein>